<comment type="caution">
    <text evidence="1">The sequence shown here is derived from an EMBL/GenBank/DDBJ whole genome shotgun (WGS) entry which is preliminary data.</text>
</comment>
<gene>
    <name evidence="1" type="ORF">G9Q97_19470</name>
</gene>
<reference evidence="1 2" key="1">
    <citation type="submission" date="2020-03" db="EMBL/GenBank/DDBJ databases">
        <title>Cyclobacterium plantarum sp. nov., a marine bacterium isolated from a coastal-marine wetland.</title>
        <authorList>
            <person name="Sanchez-Porro C."/>
            <person name="Ventosa A."/>
            <person name="Amoozegar M."/>
        </authorList>
    </citation>
    <scope>NUCLEOTIDE SEQUENCE [LARGE SCALE GENOMIC DNA]</scope>
    <source>
        <strain evidence="1 2">GBPx2</strain>
    </source>
</reference>
<sequence length="80" mass="8874">MDYKQADNATIVGLYGVGKDNYVSRLTNQMELRFQKLDFGSGLASGSFNGRLLPFSGASNQSSDTFEIEFENIELVIVEE</sequence>
<evidence type="ECO:0000313" key="1">
    <source>
        <dbReference type="EMBL" id="NHE58992.1"/>
    </source>
</evidence>
<accession>A0ABX0HBH7</accession>
<organism evidence="1 2">
    <name type="scientific">Cyclobacterium plantarum</name>
    <dbReference type="NCBI Taxonomy" id="2716263"/>
    <lineage>
        <taxon>Bacteria</taxon>
        <taxon>Pseudomonadati</taxon>
        <taxon>Bacteroidota</taxon>
        <taxon>Cytophagia</taxon>
        <taxon>Cytophagales</taxon>
        <taxon>Cyclobacteriaceae</taxon>
        <taxon>Cyclobacterium</taxon>
    </lineage>
</organism>
<dbReference type="RefSeq" id="WP_166149915.1">
    <property type="nucleotide sequence ID" value="NZ_JAANYN010000009.1"/>
</dbReference>
<name>A0ABX0HBH7_9BACT</name>
<dbReference type="EMBL" id="JAANYN010000009">
    <property type="protein sequence ID" value="NHE58992.1"/>
    <property type="molecule type" value="Genomic_DNA"/>
</dbReference>
<proteinExistence type="predicted"/>
<dbReference type="Proteomes" id="UP000649799">
    <property type="component" value="Unassembled WGS sequence"/>
</dbReference>
<protein>
    <submittedName>
        <fullName evidence="1">Uncharacterized protein</fullName>
    </submittedName>
</protein>
<evidence type="ECO:0000313" key="2">
    <source>
        <dbReference type="Proteomes" id="UP000649799"/>
    </source>
</evidence>
<keyword evidence="2" id="KW-1185">Reference proteome</keyword>